<keyword evidence="3" id="KW-0418">Kinase</keyword>
<proteinExistence type="inferred from homology"/>
<dbReference type="VEuPathDB" id="AmoebaDB:EHI5A_036750"/>
<accession>M2RN69</accession>
<dbReference type="SUPFAM" id="SSF56059">
    <property type="entry name" value="Glutathione synthetase ATP-binding domain-like"/>
    <property type="match status" value="1"/>
</dbReference>
<evidence type="ECO:0000256" key="1">
    <source>
        <dbReference type="ARBA" id="ARBA00007837"/>
    </source>
</evidence>
<feature type="domain" description="Pyruvate phosphate dikinase AMP/ATP-binding" evidence="2">
    <location>
        <begin position="16"/>
        <end position="53"/>
    </location>
</feature>
<dbReference type="Pfam" id="PF01326">
    <property type="entry name" value="PPDK_N"/>
    <property type="match status" value="2"/>
</dbReference>
<feature type="domain" description="Pyruvate phosphate dikinase AMP/ATP-binding" evidence="2">
    <location>
        <begin position="55"/>
        <end position="120"/>
    </location>
</feature>
<dbReference type="InterPro" id="IPR013815">
    <property type="entry name" value="ATP_grasp_subdomain_1"/>
</dbReference>
<dbReference type="EMBL" id="KB444667">
    <property type="protein sequence ID" value="EMD45950.1"/>
    <property type="molecule type" value="Genomic_DNA"/>
</dbReference>
<dbReference type="InterPro" id="IPR010121">
    <property type="entry name" value="Pyruvate_phosphate_dikinase"/>
</dbReference>
<dbReference type="GO" id="GO:0050242">
    <property type="term" value="F:pyruvate, phosphate dikinase activity"/>
    <property type="evidence" value="ECO:0007669"/>
    <property type="project" value="InterPro"/>
</dbReference>
<dbReference type="OrthoDB" id="10256745at2759"/>
<evidence type="ECO:0000313" key="3">
    <source>
        <dbReference type="EMBL" id="EMD45950.1"/>
    </source>
</evidence>
<feature type="non-terminal residue" evidence="3">
    <location>
        <position position="135"/>
    </location>
</feature>
<name>M2RN69_ENTHI</name>
<dbReference type="AlphaFoldDB" id="M2RN69"/>
<keyword evidence="3" id="KW-0670">Pyruvate</keyword>
<dbReference type="PANTHER" id="PTHR22931:SF9">
    <property type="entry name" value="PYRUVATE, PHOSPHATE DIKINASE 1, CHLOROPLASTIC"/>
    <property type="match status" value="1"/>
</dbReference>
<comment type="similarity">
    <text evidence="1">Belongs to the PEP-utilizing enzyme family.</text>
</comment>
<keyword evidence="3" id="KW-0808">Transferase</keyword>
<gene>
    <name evidence="3" type="ORF">EHI5A_036750</name>
</gene>
<reference evidence="3 4" key="1">
    <citation type="submission" date="2013-02" db="EMBL/GenBank/DDBJ databases">
        <authorList>
            <person name="Hannick L."/>
            <person name="Zafar N."/>
            <person name="Lorenzi H."/>
            <person name="Ali I.A."/>
            <person name="Petri W.P."/>
            <person name="Caler E."/>
        </authorList>
    </citation>
    <scope>NUCLEOTIDE SEQUENCE [LARGE SCALE GENOMIC DNA]</scope>
    <source>
        <strain evidence="3 4">KU27</strain>
    </source>
</reference>
<evidence type="ECO:0000313" key="4">
    <source>
        <dbReference type="Proteomes" id="UP000011755"/>
    </source>
</evidence>
<sequence>MQRVYAFEDGDGTNKKLLGGKGAGLCTMTKIGLPVPQGFVITTEMCKQFIANGNKMPEGLMEEVKKNMQLVEKKSGKVFGGEENPLLVSVRSGAAMSMPGMMDTILNLGLNDKTVVALAKLTNNERFAYDSYRRF</sequence>
<organism evidence="3 4">
    <name type="scientific">Entamoeba histolytica KU27</name>
    <dbReference type="NCBI Taxonomy" id="885311"/>
    <lineage>
        <taxon>Eukaryota</taxon>
        <taxon>Amoebozoa</taxon>
        <taxon>Evosea</taxon>
        <taxon>Archamoebae</taxon>
        <taxon>Mastigamoebida</taxon>
        <taxon>Entamoebidae</taxon>
        <taxon>Entamoeba</taxon>
    </lineage>
</organism>
<evidence type="ECO:0000259" key="2">
    <source>
        <dbReference type="Pfam" id="PF01326"/>
    </source>
</evidence>
<dbReference type="Proteomes" id="UP000011755">
    <property type="component" value="Unassembled WGS sequence"/>
</dbReference>
<protein>
    <submittedName>
        <fullName evidence="3">Pyruvate phosphate dikinase, putative</fullName>
    </submittedName>
</protein>
<dbReference type="GO" id="GO:0005524">
    <property type="term" value="F:ATP binding"/>
    <property type="evidence" value="ECO:0007669"/>
    <property type="project" value="InterPro"/>
</dbReference>
<dbReference type="PANTHER" id="PTHR22931">
    <property type="entry name" value="PHOSPHOENOLPYRUVATE DIKINASE-RELATED"/>
    <property type="match status" value="1"/>
</dbReference>
<dbReference type="GO" id="GO:0016301">
    <property type="term" value="F:kinase activity"/>
    <property type="evidence" value="ECO:0007669"/>
    <property type="project" value="UniProtKB-KW"/>
</dbReference>
<dbReference type="Gene3D" id="3.30.1490.20">
    <property type="entry name" value="ATP-grasp fold, A domain"/>
    <property type="match status" value="1"/>
</dbReference>
<dbReference type="InterPro" id="IPR002192">
    <property type="entry name" value="PPDK_AMP/ATP-bd"/>
</dbReference>